<dbReference type="InterPro" id="IPR015797">
    <property type="entry name" value="NUDIX_hydrolase-like_dom_sf"/>
</dbReference>
<dbReference type="PRINTS" id="PR00502">
    <property type="entry name" value="NUDIXFAMILY"/>
</dbReference>
<dbReference type="PROSITE" id="PS00893">
    <property type="entry name" value="NUDIX_BOX"/>
    <property type="match status" value="1"/>
</dbReference>
<name>A0AAD1Y1W6_EUPCR</name>
<sequence>MKHYCFGLVICRNEDGKWLAVKENDDKGWWLPGGTMEKNETFEETAIRETKEEAGVDIEVKGVLKVEHTPCGSHYRMRVFFYAEPKDDSPPPKTEPDEESEEARWVTLDELLELKETPPYWRGGELYKYAKYIEDGGEIYPIDLFGLEGE</sequence>
<organism evidence="5 6">
    <name type="scientific">Euplotes crassus</name>
    <dbReference type="NCBI Taxonomy" id="5936"/>
    <lineage>
        <taxon>Eukaryota</taxon>
        <taxon>Sar</taxon>
        <taxon>Alveolata</taxon>
        <taxon>Ciliophora</taxon>
        <taxon>Intramacronucleata</taxon>
        <taxon>Spirotrichea</taxon>
        <taxon>Hypotrichia</taxon>
        <taxon>Euplotida</taxon>
        <taxon>Euplotidae</taxon>
        <taxon>Moneuplotes</taxon>
    </lineage>
</organism>
<dbReference type="InterPro" id="IPR020476">
    <property type="entry name" value="Nudix_hydrolase"/>
</dbReference>
<dbReference type="SUPFAM" id="SSF55811">
    <property type="entry name" value="Nudix"/>
    <property type="match status" value="1"/>
</dbReference>
<dbReference type="PROSITE" id="PS51462">
    <property type="entry name" value="NUDIX"/>
    <property type="match status" value="1"/>
</dbReference>
<evidence type="ECO:0000256" key="2">
    <source>
        <dbReference type="RuleBase" id="RU003476"/>
    </source>
</evidence>
<dbReference type="GO" id="GO:0006754">
    <property type="term" value="P:ATP biosynthetic process"/>
    <property type="evidence" value="ECO:0007669"/>
    <property type="project" value="TreeGrafter"/>
</dbReference>
<dbReference type="Pfam" id="PF00293">
    <property type="entry name" value="NUDIX"/>
    <property type="match status" value="1"/>
</dbReference>
<dbReference type="GO" id="GO:0004081">
    <property type="term" value="F:bis(5'-nucleosyl)-tetraphosphatase (asymmetrical) activity"/>
    <property type="evidence" value="ECO:0007669"/>
    <property type="project" value="TreeGrafter"/>
</dbReference>
<feature type="region of interest" description="Disordered" evidence="3">
    <location>
        <begin position="84"/>
        <end position="103"/>
    </location>
</feature>
<dbReference type="InterPro" id="IPR020084">
    <property type="entry name" value="NUDIX_hydrolase_CS"/>
</dbReference>
<evidence type="ECO:0000256" key="1">
    <source>
        <dbReference type="ARBA" id="ARBA00022801"/>
    </source>
</evidence>
<keyword evidence="1 2" id="KW-0378">Hydrolase</keyword>
<dbReference type="PANTHER" id="PTHR21340:SF0">
    <property type="entry name" value="BIS(5'-NUCLEOSYL)-TETRAPHOSPHATASE [ASYMMETRICAL]"/>
    <property type="match status" value="1"/>
</dbReference>
<dbReference type="Proteomes" id="UP001295684">
    <property type="component" value="Unassembled WGS sequence"/>
</dbReference>
<protein>
    <recommendedName>
        <fullName evidence="4">Nudix hydrolase domain-containing protein</fullName>
    </recommendedName>
</protein>
<evidence type="ECO:0000256" key="3">
    <source>
        <dbReference type="SAM" id="MobiDB-lite"/>
    </source>
</evidence>
<dbReference type="PANTHER" id="PTHR21340">
    <property type="entry name" value="DIADENOSINE 5,5-P1,P4-TETRAPHOSPHATE PYROPHOSPHOHYDROLASE MUTT"/>
    <property type="match status" value="1"/>
</dbReference>
<comment type="caution">
    <text evidence="5">The sequence shown here is derived from an EMBL/GenBank/DDBJ whole genome shotgun (WGS) entry which is preliminary data.</text>
</comment>
<dbReference type="InterPro" id="IPR051325">
    <property type="entry name" value="Nudix_hydrolase_domain"/>
</dbReference>
<evidence type="ECO:0000259" key="4">
    <source>
        <dbReference type="PROSITE" id="PS51462"/>
    </source>
</evidence>
<dbReference type="AlphaFoldDB" id="A0AAD1Y1W6"/>
<evidence type="ECO:0000313" key="6">
    <source>
        <dbReference type="Proteomes" id="UP001295684"/>
    </source>
</evidence>
<dbReference type="GO" id="GO:0006167">
    <property type="term" value="P:AMP biosynthetic process"/>
    <property type="evidence" value="ECO:0007669"/>
    <property type="project" value="TreeGrafter"/>
</dbReference>
<gene>
    <name evidence="5" type="ORF">ECRASSUSDP1_LOCUS24560</name>
</gene>
<dbReference type="Gene3D" id="3.90.79.10">
    <property type="entry name" value="Nucleoside Triphosphate Pyrophosphohydrolase"/>
    <property type="match status" value="1"/>
</dbReference>
<feature type="domain" description="Nudix hydrolase" evidence="4">
    <location>
        <begin position="1"/>
        <end position="130"/>
    </location>
</feature>
<dbReference type="CDD" id="cd02883">
    <property type="entry name" value="NUDIX_Hydrolase"/>
    <property type="match status" value="1"/>
</dbReference>
<dbReference type="EMBL" id="CAMPGE010025297">
    <property type="protein sequence ID" value="CAI2383069.1"/>
    <property type="molecule type" value="Genomic_DNA"/>
</dbReference>
<keyword evidence="6" id="KW-1185">Reference proteome</keyword>
<evidence type="ECO:0000313" key="5">
    <source>
        <dbReference type="EMBL" id="CAI2383069.1"/>
    </source>
</evidence>
<comment type="similarity">
    <text evidence="2">Belongs to the Nudix hydrolase family.</text>
</comment>
<accession>A0AAD1Y1W6</accession>
<proteinExistence type="inferred from homology"/>
<dbReference type="InterPro" id="IPR000086">
    <property type="entry name" value="NUDIX_hydrolase_dom"/>
</dbReference>
<reference evidence="5" key="1">
    <citation type="submission" date="2023-07" db="EMBL/GenBank/DDBJ databases">
        <authorList>
            <consortium name="AG Swart"/>
            <person name="Singh M."/>
            <person name="Singh A."/>
            <person name="Seah K."/>
            <person name="Emmerich C."/>
        </authorList>
    </citation>
    <scope>NUCLEOTIDE SEQUENCE</scope>
    <source>
        <strain evidence="5">DP1</strain>
    </source>
</reference>